<gene>
    <name evidence="2" type="ORF">GALMADRAFT_136314</name>
</gene>
<proteinExistence type="predicted"/>
<keyword evidence="1" id="KW-1133">Transmembrane helix</keyword>
<feature type="transmembrane region" description="Helical" evidence="1">
    <location>
        <begin position="57"/>
        <end position="85"/>
    </location>
</feature>
<keyword evidence="3" id="KW-1185">Reference proteome</keyword>
<dbReference type="STRING" id="685588.A0A067TG11"/>
<protein>
    <submittedName>
        <fullName evidence="2">Uncharacterized protein</fullName>
    </submittedName>
</protein>
<feature type="transmembrane region" description="Helical" evidence="1">
    <location>
        <begin position="221"/>
        <end position="241"/>
    </location>
</feature>
<sequence>MPHVPTAELQVPNSVQLSELKSLLISVVLSAFFMGIYTLVYFGTLSLYYRKVSQGRIVVFAITLLYILNMGSFAFAWWFSVWSFVDNGQTREAAFSSMFNLPRGAHIASGILAFSELLVSDGLLVWRCFHVWNRSLRVILLPLLLVAAEFGLFLSSVIALLAEHLRPSLKSALVVNKLDGTGYFVSAVASLTPTLLIAFRIYSFSCSSGISSGRFKHIVEILVESSVVYSMTLFIQALSAVLPFEVTDTRLSALQSFINNLSIPILGVVPTIMVARVYLSADDTQHLSTTHRLSELAFQRQTMRRTDDLGTVDESRGVKERNTIFVPGAGENGPA</sequence>
<organism evidence="2 3">
    <name type="scientific">Galerina marginata (strain CBS 339.88)</name>
    <dbReference type="NCBI Taxonomy" id="685588"/>
    <lineage>
        <taxon>Eukaryota</taxon>
        <taxon>Fungi</taxon>
        <taxon>Dikarya</taxon>
        <taxon>Basidiomycota</taxon>
        <taxon>Agaricomycotina</taxon>
        <taxon>Agaricomycetes</taxon>
        <taxon>Agaricomycetidae</taxon>
        <taxon>Agaricales</taxon>
        <taxon>Agaricineae</taxon>
        <taxon>Strophariaceae</taxon>
        <taxon>Galerina</taxon>
    </lineage>
</organism>
<evidence type="ECO:0000256" key="1">
    <source>
        <dbReference type="SAM" id="Phobius"/>
    </source>
</evidence>
<dbReference type="EMBL" id="KL142371">
    <property type="protein sequence ID" value="KDR81297.1"/>
    <property type="molecule type" value="Genomic_DNA"/>
</dbReference>
<dbReference type="HOGENOM" id="CLU_054795_0_0_1"/>
<keyword evidence="1" id="KW-0472">Membrane</keyword>
<reference evidence="3" key="1">
    <citation type="journal article" date="2014" name="Proc. Natl. Acad. Sci. U.S.A.">
        <title>Extensive sampling of basidiomycete genomes demonstrates inadequacy of the white-rot/brown-rot paradigm for wood decay fungi.</title>
        <authorList>
            <person name="Riley R."/>
            <person name="Salamov A.A."/>
            <person name="Brown D.W."/>
            <person name="Nagy L.G."/>
            <person name="Floudas D."/>
            <person name="Held B.W."/>
            <person name="Levasseur A."/>
            <person name="Lombard V."/>
            <person name="Morin E."/>
            <person name="Otillar R."/>
            <person name="Lindquist E.A."/>
            <person name="Sun H."/>
            <person name="LaButti K.M."/>
            <person name="Schmutz J."/>
            <person name="Jabbour D."/>
            <person name="Luo H."/>
            <person name="Baker S.E."/>
            <person name="Pisabarro A.G."/>
            <person name="Walton J.D."/>
            <person name="Blanchette R.A."/>
            <person name="Henrissat B."/>
            <person name="Martin F."/>
            <person name="Cullen D."/>
            <person name="Hibbett D.S."/>
            <person name="Grigoriev I.V."/>
        </authorList>
    </citation>
    <scope>NUCLEOTIDE SEQUENCE [LARGE SCALE GENOMIC DNA]</scope>
    <source>
        <strain evidence="3">CBS 339.88</strain>
    </source>
</reference>
<feature type="transmembrane region" description="Helical" evidence="1">
    <location>
        <begin position="182"/>
        <end position="201"/>
    </location>
</feature>
<evidence type="ECO:0000313" key="2">
    <source>
        <dbReference type="EMBL" id="KDR81297.1"/>
    </source>
</evidence>
<name>A0A067TG11_GALM3</name>
<feature type="transmembrane region" description="Helical" evidence="1">
    <location>
        <begin position="23"/>
        <end position="45"/>
    </location>
</feature>
<feature type="transmembrane region" description="Helical" evidence="1">
    <location>
        <begin position="105"/>
        <end position="126"/>
    </location>
</feature>
<feature type="transmembrane region" description="Helical" evidence="1">
    <location>
        <begin position="261"/>
        <end position="279"/>
    </location>
</feature>
<feature type="transmembrane region" description="Helical" evidence="1">
    <location>
        <begin position="138"/>
        <end position="162"/>
    </location>
</feature>
<dbReference type="AlphaFoldDB" id="A0A067TG11"/>
<keyword evidence="1" id="KW-0812">Transmembrane</keyword>
<dbReference type="Proteomes" id="UP000027222">
    <property type="component" value="Unassembled WGS sequence"/>
</dbReference>
<accession>A0A067TG11</accession>
<evidence type="ECO:0000313" key="3">
    <source>
        <dbReference type="Proteomes" id="UP000027222"/>
    </source>
</evidence>